<dbReference type="Proteomes" id="UP000800981">
    <property type="component" value="Unassembled WGS sequence"/>
</dbReference>
<protein>
    <submittedName>
        <fullName evidence="2">YncE family protein</fullName>
    </submittedName>
</protein>
<comment type="caution">
    <text evidence="2">The sequence shown here is derived from an EMBL/GenBank/DDBJ whole genome shotgun (WGS) entry which is preliminary data.</text>
</comment>
<name>A0ABX0GT93_9ACTN</name>
<gene>
    <name evidence="2" type="ORF">G9H71_10075</name>
</gene>
<feature type="signal peptide" evidence="1">
    <location>
        <begin position="1"/>
        <end position="38"/>
    </location>
</feature>
<dbReference type="EMBL" id="JAANNP010000004">
    <property type="protein sequence ID" value="NHC14128.1"/>
    <property type="molecule type" value="Genomic_DNA"/>
</dbReference>
<dbReference type="PANTHER" id="PTHR47197">
    <property type="entry name" value="PROTEIN NIRF"/>
    <property type="match status" value="1"/>
</dbReference>
<dbReference type="SUPFAM" id="SSF50969">
    <property type="entry name" value="YVTN repeat-like/Quinoprotein amine dehydrogenase"/>
    <property type="match status" value="1"/>
</dbReference>
<evidence type="ECO:0000256" key="1">
    <source>
        <dbReference type="SAM" id="SignalP"/>
    </source>
</evidence>
<keyword evidence="1" id="KW-0732">Signal</keyword>
<dbReference type="PANTHER" id="PTHR47197:SF3">
    <property type="entry name" value="DIHYDRO-HEME D1 DEHYDROGENASE"/>
    <property type="match status" value="1"/>
</dbReference>
<accession>A0ABX0GT93</accession>
<dbReference type="InterPro" id="IPR011044">
    <property type="entry name" value="Quino_amine_DH_bsu"/>
</dbReference>
<dbReference type="RefSeq" id="WP_166281344.1">
    <property type="nucleotide sequence ID" value="NZ_JAANNP010000004.1"/>
</dbReference>
<keyword evidence="3" id="KW-1185">Reference proteome</keyword>
<proteinExistence type="predicted"/>
<organism evidence="2 3">
    <name type="scientific">Motilibacter deserti</name>
    <dbReference type="NCBI Taxonomy" id="2714956"/>
    <lineage>
        <taxon>Bacteria</taxon>
        <taxon>Bacillati</taxon>
        <taxon>Actinomycetota</taxon>
        <taxon>Actinomycetes</taxon>
        <taxon>Motilibacterales</taxon>
        <taxon>Motilibacteraceae</taxon>
        <taxon>Motilibacter</taxon>
    </lineage>
</organism>
<dbReference type="Gene3D" id="2.130.10.10">
    <property type="entry name" value="YVTN repeat-like/Quinoprotein amine dehydrogenase"/>
    <property type="match status" value="1"/>
</dbReference>
<reference evidence="2 3" key="1">
    <citation type="submission" date="2020-03" db="EMBL/GenBank/DDBJ databases">
        <title>Two novel Motilibacter sp.</title>
        <authorList>
            <person name="Liu S."/>
        </authorList>
    </citation>
    <scope>NUCLEOTIDE SEQUENCE [LARGE SCALE GENOMIC DNA]</scope>
    <source>
        <strain evidence="2 3">E257</strain>
    </source>
</reference>
<dbReference type="InterPro" id="IPR015943">
    <property type="entry name" value="WD40/YVTN_repeat-like_dom_sf"/>
</dbReference>
<evidence type="ECO:0000313" key="2">
    <source>
        <dbReference type="EMBL" id="NHC14128.1"/>
    </source>
</evidence>
<dbReference type="InterPro" id="IPR051200">
    <property type="entry name" value="Host-pathogen_enzymatic-act"/>
</dbReference>
<feature type="chain" id="PRO_5045892654" evidence="1">
    <location>
        <begin position="39"/>
        <end position="428"/>
    </location>
</feature>
<evidence type="ECO:0000313" key="3">
    <source>
        <dbReference type="Proteomes" id="UP000800981"/>
    </source>
</evidence>
<sequence length="428" mass="44499">MSLSQQRSRLSGAARIAAVATASAALAVTGLAGSPASAADGPAKTGSFKVALGVYEVVTNPYTGKTYVASGGTRTNTDTAQIQVVDTKTGMVTGSIPSSDTAPYALAINPVTNTLYTGNTRKNSVSVYDLDTNTEVATIELGVQNRQLEVDTRNNKLYVTEINNQRVAVIDGETNTLEGLIPVGAGANAMDVEYDPTSKNFYVVHLAGDVTVVDGKTKKIKKVIPMPATSQNVSVDPKTGLGFVTGYSDGSITVFDTKTLKVVKTLDAGNNSGGLGIDLDAGTHTAYFTNQGDGALWAIDTATGDLKWSLPVGPRANSPAVDTLYDQVFVTNKGDDTVAIVKPGATATDDKSTAARVLAALKPYATSDRDLHRALKDLERALARGNWTAAGDLVASREGARYLQRAVAELEAADAPAPAAVLEEIGGL</sequence>